<keyword evidence="2" id="KW-1185">Reference proteome</keyword>
<organism evidence="1 2">
    <name type="scientific">Cyclotella cryptica</name>
    <dbReference type="NCBI Taxonomy" id="29204"/>
    <lineage>
        <taxon>Eukaryota</taxon>
        <taxon>Sar</taxon>
        <taxon>Stramenopiles</taxon>
        <taxon>Ochrophyta</taxon>
        <taxon>Bacillariophyta</taxon>
        <taxon>Coscinodiscophyceae</taxon>
        <taxon>Thalassiosirophycidae</taxon>
        <taxon>Stephanodiscales</taxon>
        <taxon>Stephanodiscaceae</taxon>
        <taxon>Cyclotella</taxon>
    </lineage>
</organism>
<dbReference type="Proteomes" id="UP001516023">
    <property type="component" value="Unassembled WGS sequence"/>
</dbReference>
<reference evidence="1 2" key="1">
    <citation type="journal article" date="2020" name="G3 (Bethesda)">
        <title>Improved Reference Genome for Cyclotella cryptica CCMP332, a Model for Cell Wall Morphogenesis, Salinity Adaptation, and Lipid Production in Diatoms (Bacillariophyta).</title>
        <authorList>
            <person name="Roberts W.R."/>
            <person name="Downey K.M."/>
            <person name="Ruck E.C."/>
            <person name="Traller J.C."/>
            <person name="Alverson A.J."/>
        </authorList>
    </citation>
    <scope>NUCLEOTIDE SEQUENCE [LARGE SCALE GENOMIC DNA]</scope>
    <source>
        <strain evidence="1 2">CCMP332</strain>
    </source>
</reference>
<dbReference type="EMBL" id="JABMIG020000432">
    <property type="protein sequence ID" value="KAL3778498.1"/>
    <property type="molecule type" value="Genomic_DNA"/>
</dbReference>
<evidence type="ECO:0000313" key="2">
    <source>
        <dbReference type="Proteomes" id="UP001516023"/>
    </source>
</evidence>
<proteinExistence type="predicted"/>
<accession>A0ABD3NR94</accession>
<evidence type="ECO:0000313" key="1">
    <source>
        <dbReference type="EMBL" id="KAL3778498.1"/>
    </source>
</evidence>
<name>A0ABD3NR94_9STRA</name>
<sequence>MTRNHPDLAQPSIQTHIIQSLVMFLVPTTMSMTATLSTTSHENNHVNHPNDEANYVKLDDANAGIDFSPVELQFHRYRRNGGKKSLEERKADFRQDILRNVISSFIGEPGTTPPRDVADLPALKANVDIFIKYVTDTRKENGGIMKSGSYASFRASFTYLFSVKLVYNLRAFDEQLKEDTEGVKGDEDAYQKFDDCFEIAFAHSKDQQTGDNAIKKLPRHCYANPLNFSSDLPSALFHYFALNPHVISNSEESLFPGSITAQVQRFGRYVAKICVKYQQIIEDEFAFDIKDIGVNSWRKCAHTKLNCGSTAGPSGPAACIRGGHSMGANRDVYIAQEKASDTYCGRILVGLPVHAAEFAVSYPDFVPIDPDQSVRGGVSSQQLADRMKEVDKDIMDVMESIFGRENLDKFPTIRNFLRIGLASHCIHMHRFEHAVGRNDSRPIIPSHSPLHHTPLFTNLLIDELKEHVRIAMPWESENFLNPDGTTFFKPATGLPPHVTIFAYIKGLEQQMENMPSRIEEILDKRQMSGPLSLDQIVVAVENGPRMKAIAEDLAAMRRRVIRGSSDGDGEENGNAYSARPRHLVNAWLIQQYKHSDGKYRRVPSSWKVPLLPMQPMYVYWHCGDEKNNIPPMKYLTPDDIKFLNKRAHISLSELKKVMTVIDKFAKEQGFPPREHMSQRDANTCYYRGERAIYDIVPENTPKGRPRVITSMKWATVVKYMHKKRVPNE</sequence>
<comment type="caution">
    <text evidence="1">The sequence shown here is derived from an EMBL/GenBank/DDBJ whole genome shotgun (WGS) entry which is preliminary data.</text>
</comment>
<gene>
    <name evidence="1" type="ORF">HJC23_000511</name>
</gene>
<dbReference type="AlphaFoldDB" id="A0ABD3NR94"/>
<protein>
    <submittedName>
        <fullName evidence="1">Uncharacterized protein</fullName>
    </submittedName>
</protein>